<feature type="chain" id="PRO_5040711826" evidence="2">
    <location>
        <begin position="19"/>
        <end position="298"/>
    </location>
</feature>
<dbReference type="EMBL" id="OU895880">
    <property type="protein sequence ID" value="CAG9811287.1"/>
    <property type="molecule type" value="Genomic_DNA"/>
</dbReference>
<keyword evidence="2" id="KW-0732">Signal</keyword>
<dbReference type="AlphaFoldDB" id="A0A9N9S7Z5"/>
<feature type="signal peptide" evidence="2">
    <location>
        <begin position="1"/>
        <end position="18"/>
    </location>
</feature>
<name>A0A9N9S7Z5_9DIPT</name>
<proteinExistence type="predicted"/>
<sequence length="298" mass="31705">MSAKIIILCSLLISSTYGFRFPRIFDAPMEVAPHIVCTGVADGTKLPDDTDCGHFFLCDGGASLRLACRLSEPHFDRCAGACINDPSVCTVTDCPGSTESSTTESTTTTTTTTSTTTTTTTTTPAPSDSTTKFNPPTVPTVCSTPCETTWDVATCECIEKWVCENDVCVCNPNNECPLTEAECILPENCGCMERCDCPETDKCSCVTDGTQCPFDDIAGACIKNCGCQSNCICTDTTAATGCTCNPTCTCNEPPKVCPFKPADCLTNCACDERCNCNGDFCTCNADVACPASFWKRLY</sequence>
<feature type="compositionally biased region" description="Low complexity" evidence="1">
    <location>
        <begin position="97"/>
        <end position="131"/>
    </location>
</feature>
<evidence type="ECO:0000256" key="2">
    <source>
        <dbReference type="SAM" id="SignalP"/>
    </source>
</evidence>
<dbReference type="EMBL" id="OU895880">
    <property type="protein sequence ID" value="CAG9811493.1"/>
    <property type="molecule type" value="Genomic_DNA"/>
</dbReference>
<dbReference type="Proteomes" id="UP001153620">
    <property type="component" value="Chromosome 4"/>
</dbReference>
<evidence type="ECO:0000313" key="4">
    <source>
        <dbReference type="EMBL" id="CAG9811493.1"/>
    </source>
</evidence>
<reference evidence="3" key="2">
    <citation type="submission" date="2022-10" db="EMBL/GenBank/DDBJ databases">
        <authorList>
            <consortium name="ENA_rothamsted_submissions"/>
            <consortium name="culmorum"/>
            <person name="King R."/>
        </authorList>
    </citation>
    <scope>NUCLEOTIDE SEQUENCE</scope>
</reference>
<evidence type="ECO:0000256" key="1">
    <source>
        <dbReference type="SAM" id="MobiDB-lite"/>
    </source>
</evidence>
<evidence type="ECO:0000313" key="5">
    <source>
        <dbReference type="Proteomes" id="UP001153620"/>
    </source>
</evidence>
<dbReference type="GO" id="GO:0008061">
    <property type="term" value="F:chitin binding"/>
    <property type="evidence" value="ECO:0007669"/>
    <property type="project" value="InterPro"/>
</dbReference>
<dbReference type="InterPro" id="IPR036508">
    <property type="entry name" value="Chitin-bd_dom_sf"/>
</dbReference>
<keyword evidence="5" id="KW-1185">Reference proteome</keyword>
<dbReference type="SUPFAM" id="SSF57625">
    <property type="entry name" value="Invertebrate chitin-binding proteins"/>
    <property type="match status" value="1"/>
</dbReference>
<protein>
    <submittedName>
        <fullName evidence="3">Uncharacterized protein</fullName>
    </submittedName>
</protein>
<accession>A0A9N9S7Z5</accession>
<reference evidence="3" key="1">
    <citation type="submission" date="2022-01" db="EMBL/GenBank/DDBJ databases">
        <authorList>
            <person name="King R."/>
        </authorList>
    </citation>
    <scope>NUCLEOTIDE SEQUENCE</scope>
</reference>
<gene>
    <name evidence="3" type="ORF">CHIRRI_LOCUS14096</name>
    <name evidence="4" type="ORF">CHIRRI_LOCUS14301</name>
</gene>
<organism evidence="3 5">
    <name type="scientific">Chironomus riparius</name>
    <dbReference type="NCBI Taxonomy" id="315576"/>
    <lineage>
        <taxon>Eukaryota</taxon>
        <taxon>Metazoa</taxon>
        <taxon>Ecdysozoa</taxon>
        <taxon>Arthropoda</taxon>
        <taxon>Hexapoda</taxon>
        <taxon>Insecta</taxon>
        <taxon>Pterygota</taxon>
        <taxon>Neoptera</taxon>
        <taxon>Endopterygota</taxon>
        <taxon>Diptera</taxon>
        <taxon>Nematocera</taxon>
        <taxon>Chironomoidea</taxon>
        <taxon>Chironomidae</taxon>
        <taxon>Chironominae</taxon>
        <taxon>Chironomus</taxon>
    </lineage>
</organism>
<feature type="region of interest" description="Disordered" evidence="1">
    <location>
        <begin position="96"/>
        <end position="132"/>
    </location>
</feature>
<evidence type="ECO:0000313" key="3">
    <source>
        <dbReference type="EMBL" id="CAG9811287.1"/>
    </source>
</evidence>